<dbReference type="GO" id="GO:0004081">
    <property type="term" value="F:bis(5'-nucleosyl)-tetraphosphatase (asymmetrical) activity"/>
    <property type="evidence" value="ECO:0007669"/>
    <property type="project" value="TreeGrafter"/>
</dbReference>
<comment type="cofactor">
    <cofactor evidence="1">
        <name>Mg(2+)</name>
        <dbReference type="ChEBI" id="CHEBI:18420"/>
    </cofactor>
</comment>
<reference evidence="5" key="2">
    <citation type="journal article" date="2020" name="Front. Microbiol.">
        <title>Genetic Variants of the DSF Quorum Sensing System in Stenotrophomonas maltophilia Influence Virulence and Resistance Phenotypes Among Genotypically Diverse Clinical Isolates.</title>
        <authorList>
            <person name="Yero D."/>
            <person name="Huedo P."/>
            <person name="Conchillo-Sole O."/>
            <person name="Martinez-Servat S."/>
            <person name="Mamat U."/>
            <person name="Coves X."/>
            <person name="Llanas F."/>
            <person name="Roca I."/>
            <person name="Vila J."/>
            <person name="Schaible U.E."/>
            <person name="Daura X."/>
            <person name="Gibert I."/>
        </authorList>
    </citation>
    <scope>NUCLEOTIDE SEQUENCE</scope>
    <source>
        <strain evidence="5">OG156</strain>
    </source>
</reference>
<dbReference type="PANTHER" id="PTHR21340:SF0">
    <property type="entry name" value="BIS(5'-NUCLEOSYL)-TETRAPHOSPHATASE [ASYMMETRICAL]"/>
    <property type="match status" value="1"/>
</dbReference>
<keyword evidence="2 5" id="KW-0378">Hydrolase</keyword>
<dbReference type="PROSITE" id="PS00893">
    <property type="entry name" value="NUDIX_BOX"/>
    <property type="match status" value="1"/>
</dbReference>
<dbReference type="OrthoDB" id="9806150at2"/>
<name>A0A2J0SUF1_STEMA</name>
<dbReference type="Proteomes" id="UP000822271">
    <property type="component" value="Unassembled WGS sequence"/>
</dbReference>
<evidence type="ECO:0000313" key="6">
    <source>
        <dbReference type="Proteomes" id="UP000822271"/>
    </source>
</evidence>
<reference evidence="4" key="3">
    <citation type="submission" date="2022-07" db="EMBL/GenBank/DDBJ databases">
        <authorList>
            <consortium name="Clinical and Environmental Microbiology Branch: Whole genome sequencing antimicrobial resistance pathogens in the healthcare setting"/>
        </authorList>
    </citation>
    <scope>NUCLEOTIDE SEQUENCE</scope>
    <source>
        <strain evidence="4">Stenotrophomonas_maltophilia_2021CK-00905</strain>
    </source>
</reference>
<dbReference type="InterPro" id="IPR051325">
    <property type="entry name" value="Nudix_hydrolase_domain"/>
</dbReference>
<feature type="domain" description="Nudix hydrolase" evidence="3">
    <location>
        <begin position="46"/>
        <end position="179"/>
    </location>
</feature>
<protein>
    <submittedName>
        <fullName evidence="5">ADP compounds hydrolase NudE</fullName>
    </submittedName>
</protein>
<comment type="caution">
    <text evidence="5">The sequence shown here is derived from an EMBL/GenBank/DDBJ whole genome shotgun (WGS) entry which is preliminary data.</text>
</comment>
<proteinExistence type="predicted"/>
<accession>A0A2J0SUF1</accession>
<dbReference type="RefSeq" id="WP_032966771.1">
    <property type="nucleotide sequence ID" value="NZ_CP027562.1"/>
</dbReference>
<evidence type="ECO:0000256" key="1">
    <source>
        <dbReference type="ARBA" id="ARBA00001946"/>
    </source>
</evidence>
<dbReference type="InterPro" id="IPR020084">
    <property type="entry name" value="NUDIX_hydrolase_CS"/>
</dbReference>
<organism evidence="5 6">
    <name type="scientific">Stenotrophomonas maltophilia</name>
    <name type="common">Pseudomonas maltophilia</name>
    <name type="synonym">Xanthomonas maltophilia</name>
    <dbReference type="NCBI Taxonomy" id="40324"/>
    <lineage>
        <taxon>Bacteria</taxon>
        <taxon>Pseudomonadati</taxon>
        <taxon>Pseudomonadota</taxon>
        <taxon>Gammaproteobacteria</taxon>
        <taxon>Lysobacterales</taxon>
        <taxon>Lysobacteraceae</taxon>
        <taxon>Stenotrophomonas</taxon>
        <taxon>Stenotrophomonas maltophilia group</taxon>
    </lineage>
</organism>
<dbReference type="EMBL" id="ABLOMU010000083">
    <property type="protein sequence ID" value="EKT4443440.1"/>
    <property type="molecule type" value="Genomic_DNA"/>
</dbReference>
<evidence type="ECO:0000259" key="3">
    <source>
        <dbReference type="PROSITE" id="PS51462"/>
    </source>
</evidence>
<dbReference type="InterPro" id="IPR015797">
    <property type="entry name" value="NUDIX_hydrolase-like_dom_sf"/>
</dbReference>
<dbReference type="EMBL" id="RAUE01000046">
    <property type="protein sequence ID" value="MBA0313671.1"/>
    <property type="molecule type" value="Genomic_DNA"/>
</dbReference>
<evidence type="ECO:0000313" key="5">
    <source>
        <dbReference type="EMBL" id="MBA0313671.1"/>
    </source>
</evidence>
<gene>
    <name evidence="5" type="primary">nudE</name>
    <name evidence="5" type="ORF">D7Y33_22085</name>
    <name evidence="4" type="ORF">QEK83_004144</name>
</gene>
<dbReference type="Gene3D" id="3.90.79.10">
    <property type="entry name" value="Nucleoside Triphosphate Pyrophosphohydrolase"/>
    <property type="match status" value="1"/>
</dbReference>
<evidence type="ECO:0000256" key="2">
    <source>
        <dbReference type="ARBA" id="ARBA00022801"/>
    </source>
</evidence>
<dbReference type="NCBIfam" id="NF008736">
    <property type="entry name" value="PRK11762.1"/>
    <property type="match status" value="1"/>
</dbReference>
<reference evidence="5" key="1">
    <citation type="submission" date="2018-09" db="EMBL/GenBank/DDBJ databases">
        <authorList>
            <person name="Groschel M."/>
            <person name="Kohl T."/>
            <person name="Conchillo-Sole O."/>
            <person name="Mamat U."/>
            <person name="Yero D."/>
            <person name="Niemann S."/>
            <person name="Daura X."/>
            <person name="Gibert I."/>
        </authorList>
    </citation>
    <scope>NUCLEOTIDE SEQUENCE</scope>
    <source>
        <strain evidence="5">OG156</strain>
    </source>
</reference>
<dbReference type="GO" id="GO:0006167">
    <property type="term" value="P:AMP biosynthetic process"/>
    <property type="evidence" value="ECO:0007669"/>
    <property type="project" value="TreeGrafter"/>
</dbReference>
<dbReference type="GO" id="GO:0006754">
    <property type="term" value="P:ATP biosynthetic process"/>
    <property type="evidence" value="ECO:0007669"/>
    <property type="project" value="TreeGrafter"/>
</dbReference>
<dbReference type="Proteomes" id="UP001214521">
    <property type="component" value="Unassembled WGS sequence"/>
</dbReference>
<dbReference type="Pfam" id="PF00293">
    <property type="entry name" value="NUDIX"/>
    <property type="match status" value="1"/>
</dbReference>
<dbReference type="PANTHER" id="PTHR21340">
    <property type="entry name" value="DIADENOSINE 5,5-P1,P4-TETRAPHOSPHATE PYROPHOSPHOHYDROLASE MUTT"/>
    <property type="match status" value="1"/>
</dbReference>
<dbReference type="PROSITE" id="PS51462">
    <property type="entry name" value="NUDIX"/>
    <property type="match status" value="1"/>
</dbReference>
<dbReference type="InterPro" id="IPR000086">
    <property type="entry name" value="NUDIX_hydrolase_dom"/>
</dbReference>
<dbReference type="SUPFAM" id="SSF55811">
    <property type="entry name" value="Nudix"/>
    <property type="match status" value="1"/>
</dbReference>
<evidence type="ECO:0000313" key="4">
    <source>
        <dbReference type="EMBL" id="EKT4443440.1"/>
    </source>
</evidence>
<sequence>MSRLNTILRLPVIHRADATELGPYCLEQVHLEFANGERRLYERLHTRSPGSVIIAAMPDPHTVLLIREYAVGTHRYELGLPKGRMDPGESILEAANRELKEEVGMGAKVMRYLRPLTLAPTYMSNAIHLVLAEDLYPERLPGDEPEELEVVPWQLDRLHELALREDCSEACSIASLFIVREVMRERGG</sequence>
<dbReference type="AlphaFoldDB" id="A0A2J0SUF1"/>